<keyword evidence="3" id="KW-1185">Reference proteome</keyword>
<accession>A0A517QMB3</accession>
<feature type="compositionally biased region" description="Polar residues" evidence="1">
    <location>
        <begin position="9"/>
        <end position="22"/>
    </location>
</feature>
<evidence type="ECO:0000313" key="2">
    <source>
        <dbReference type="EMBL" id="QDT32782.1"/>
    </source>
</evidence>
<protein>
    <submittedName>
        <fullName evidence="2">Uncharacterized protein</fullName>
    </submittedName>
</protein>
<gene>
    <name evidence="2" type="ORF">Mal48_20290</name>
</gene>
<organism evidence="2 3">
    <name type="scientific">Thalassoglobus polymorphus</name>
    <dbReference type="NCBI Taxonomy" id="2527994"/>
    <lineage>
        <taxon>Bacteria</taxon>
        <taxon>Pseudomonadati</taxon>
        <taxon>Planctomycetota</taxon>
        <taxon>Planctomycetia</taxon>
        <taxon>Planctomycetales</taxon>
        <taxon>Planctomycetaceae</taxon>
        <taxon>Thalassoglobus</taxon>
    </lineage>
</organism>
<evidence type="ECO:0000256" key="1">
    <source>
        <dbReference type="SAM" id="MobiDB-lite"/>
    </source>
</evidence>
<evidence type="ECO:0000313" key="3">
    <source>
        <dbReference type="Proteomes" id="UP000315724"/>
    </source>
</evidence>
<dbReference type="Proteomes" id="UP000315724">
    <property type="component" value="Chromosome"/>
</dbReference>
<dbReference type="KEGG" id="tpol:Mal48_20290"/>
<name>A0A517QMB3_9PLAN</name>
<reference evidence="2 3" key="1">
    <citation type="submission" date="2019-02" db="EMBL/GenBank/DDBJ databases">
        <title>Deep-cultivation of Planctomycetes and their phenomic and genomic characterization uncovers novel biology.</title>
        <authorList>
            <person name="Wiegand S."/>
            <person name="Jogler M."/>
            <person name="Boedeker C."/>
            <person name="Pinto D."/>
            <person name="Vollmers J."/>
            <person name="Rivas-Marin E."/>
            <person name="Kohn T."/>
            <person name="Peeters S.H."/>
            <person name="Heuer A."/>
            <person name="Rast P."/>
            <person name="Oberbeckmann S."/>
            <person name="Bunk B."/>
            <person name="Jeske O."/>
            <person name="Meyerdierks A."/>
            <person name="Storesund J.E."/>
            <person name="Kallscheuer N."/>
            <person name="Luecker S."/>
            <person name="Lage O.M."/>
            <person name="Pohl T."/>
            <person name="Merkel B.J."/>
            <person name="Hornburger P."/>
            <person name="Mueller R.-W."/>
            <person name="Bruemmer F."/>
            <person name="Labrenz M."/>
            <person name="Spormann A.M."/>
            <person name="Op den Camp H."/>
            <person name="Overmann J."/>
            <person name="Amann R."/>
            <person name="Jetten M.S.M."/>
            <person name="Mascher T."/>
            <person name="Medema M.H."/>
            <person name="Devos D.P."/>
            <person name="Kaster A.-K."/>
            <person name="Ovreas L."/>
            <person name="Rohde M."/>
            <person name="Galperin M.Y."/>
            <person name="Jogler C."/>
        </authorList>
    </citation>
    <scope>NUCLEOTIDE SEQUENCE [LARGE SCALE GENOMIC DNA]</scope>
    <source>
        <strain evidence="2 3">Mal48</strain>
    </source>
</reference>
<feature type="compositionally biased region" description="Polar residues" evidence="1">
    <location>
        <begin position="31"/>
        <end position="46"/>
    </location>
</feature>
<proteinExistence type="predicted"/>
<dbReference type="AlphaFoldDB" id="A0A517QMB3"/>
<sequence>MKHQHKESPTSVPRTKTGTGDTDFNFPEHTPSFQTDLDSSLTDLPE</sequence>
<dbReference type="EMBL" id="CP036267">
    <property type="protein sequence ID" value="QDT32782.1"/>
    <property type="molecule type" value="Genomic_DNA"/>
</dbReference>
<feature type="region of interest" description="Disordered" evidence="1">
    <location>
        <begin position="1"/>
        <end position="46"/>
    </location>
</feature>